<sequence>MFVCTGSMESFSFAKPVGIGLIQSAIGLTQLVLEKNPSWLIFIGTAGSYDPDTPLLSIKESVAASQIELSCLENHSYTPLDNVTSLEDVSHETISPLIVNSSNYITTNARLGRRLHEMGISLENMEFYALLEVAKHFHLSAKGIFCITNYTNEKAHESFIAHHQEALQRLESYVRERYAQYL</sequence>
<dbReference type="AlphaFoldDB" id="Q7MSW0"/>
<gene>
    <name evidence="2" type="ordered locus">WS0063</name>
</gene>
<proteinExistence type="predicted"/>
<dbReference type="Pfam" id="PF01048">
    <property type="entry name" value="PNP_UDP_1"/>
    <property type="match status" value="1"/>
</dbReference>
<dbReference type="Gene3D" id="3.40.50.1580">
    <property type="entry name" value="Nucleoside phosphorylase domain"/>
    <property type="match status" value="1"/>
</dbReference>
<dbReference type="SUPFAM" id="SSF53167">
    <property type="entry name" value="Purine and uridine phosphorylases"/>
    <property type="match status" value="1"/>
</dbReference>
<dbReference type="HOGENOM" id="CLU_116208_0_0_7"/>
<dbReference type="GO" id="GO:0009116">
    <property type="term" value="P:nucleoside metabolic process"/>
    <property type="evidence" value="ECO:0007669"/>
    <property type="project" value="InterPro"/>
</dbReference>
<dbReference type="Proteomes" id="UP000000422">
    <property type="component" value="Chromosome"/>
</dbReference>
<reference evidence="2 3" key="1">
    <citation type="journal article" date="2003" name="Proc. Natl. Acad. Sci. U.S.A.">
        <title>Complete genome sequence and analysis of Wolinella succinogenes.</title>
        <authorList>
            <person name="Baar C."/>
            <person name="Eppinger M."/>
            <person name="Raddatz G."/>
            <person name="Simon JM."/>
            <person name="Lanz C."/>
            <person name="Klimmek O."/>
            <person name="Nandakumar R."/>
            <person name="Gross R."/>
            <person name="Rosinus A."/>
            <person name="Keller H."/>
            <person name="Jagtap P."/>
            <person name="Linke B."/>
            <person name="Meyer F."/>
            <person name="Lederer H."/>
            <person name="Schuster S.C."/>
        </authorList>
    </citation>
    <scope>NUCLEOTIDE SEQUENCE [LARGE SCALE GENOMIC DNA]</scope>
    <source>
        <strain evidence="3">ATCC 29543 / DSM 1740 / CCUG 13145 / JCM 31913 / LMG 7466 / NCTC 11488 / FDC 602W</strain>
    </source>
</reference>
<accession>Q7MSW0</accession>
<organism evidence="3">
    <name type="scientific">Wolinella succinogenes (strain ATCC 29543 / DSM 1740 / CCUG 13145 / JCM 31913 / LMG 7466 / NCTC 11488 / FDC 602W)</name>
    <name type="common">Vibrio succinogenes</name>
    <dbReference type="NCBI Taxonomy" id="273121"/>
    <lineage>
        <taxon>Bacteria</taxon>
        <taxon>Pseudomonadati</taxon>
        <taxon>Campylobacterota</taxon>
        <taxon>Epsilonproteobacteria</taxon>
        <taxon>Campylobacterales</taxon>
        <taxon>Helicobacteraceae</taxon>
        <taxon>Wolinella</taxon>
    </lineage>
</organism>
<protein>
    <recommendedName>
        <fullName evidence="1">Nucleoside phosphorylase domain-containing protein</fullName>
    </recommendedName>
</protein>
<dbReference type="EMBL" id="BX571657">
    <property type="protein sequence ID" value="CAE09232.1"/>
    <property type="molecule type" value="Genomic_DNA"/>
</dbReference>
<feature type="domain" description="Nucleoside phosphorylase" evidence="1">
    <location>
        <begin position="109"/>
        <end position="175"/>
    </location>
</feature>
<keyword evidence="3" id="KW-1185">Reference proteome</keyword>
<dbReference type="InterPro" id="IPR000845">
    <property type="entry name" value="Nucleoside_phosphorylase_d"/>
</dbReference>
<dbReference type="STRING" id="273121.WS0063"/>
<dbReference type="KEGG" id="wsu:WS0063"/>
<evidence type="ECO:0000259" key="1">
    <source>
        <dbReference type="Pfam" id="PF01048"/>
    </source>
</evidence>
<dbReference type="eggNOG" id="COG0775">
    <property type="taxonomic scope" value="Bacteria"/>
</dbReference>
<dbReference type="RefSeq" id="WP_011138032.1">
    <property type="nucleotide sequence ID" value="NC_005090.1"/>
</dbReference>
<evidence type="ECO:0000313" key="3">
    <source>
        <dbReference type="Proteomes" id="UP000000422"/>
    </source>
</evidence>
<name>Q7MSW0_WOLSU</name>
<dbReference type="InterPro" id="IPR035994">
    <property type="entry name" value="Nucleoside_phosphorylase_sf"/>
</dbReference>
<dbReference type="GO" id="GO:0003824">
    <property type="term" value="F:catalytic activity"/>
    <property type="evidence" value="ECO:0007669"/>
    <property type="project" value="InterPro"/>
</dbReference>
<evidence type="ECO:0000313" key="2">
    <source>
        <dbReference type="EMBL" id="CAE09232.1"/>
    </source>
</evidence>